<dbReference type="Proteomes" id="UP000823633">
    <property type="component" value="Unassembled WGS sequence"/>
</dbReference>
<sequence length="221" mass="23964">MKGNVTTAERYHFFVALMLSGGFMGAYSYYLKGGVFANAETANLLILSMRIVQSDWHGALSVLVPIVTFFLGTVLSEALSGKLGHRWPPVLLSSVTGLLAILAILPEGTPNRIYHIAISLASSLEYDTFRQARGVPLSTLFCTAHIRGAGSSLYKSLHSKDREALVRTLYHFGMIATFIIGAMLCAFTSRALGTHTIALACLPLIYALVELARTRKEAAPN</sequence>
<dbReference type="EMBL" id="JADIMU010000010">
    <property type="protein sequence ID" value="MBO8442406.1"/>
    <property type="molecule type" value="Genomic_DNA"/>
</dbReference>
<feature type="transmembrane region" description="Helical" evidence="1">
    <location>
        <begin position="87"/>
        <end position="105"/>
    </location>
</feature>
<feature type="transmembrane region" description="Helical" evidence="1">
    <location>
        <begin position="169"/>
        <end position="189"/>
    </location>
</feature>
<gene>
    <name evidence="2" type="ORF">IAC42_01395</name>
</gene>
<accession>A0A9D9E9E9</accession>
<dbReference type="AlphaFoldDB" id="A0A9D9E9E9"/>
<feature type="transmembrane region" description="Helical" evidence="1">
    <location>
        <begin position="195"/>
        <end position="212"/>
    </location>
</feature>
<dbReference type="Pfam" id="PF06912">
    <property type="entry name" value="DUF1275"/>
    <property type="match status" value="1"/>
</dbReference>
<dbReference type="InterPro" id="IPR010699">
    <property type="entry name" value="DUF1275"/>
</dbReference>
<comment type="caution">
    <text evidence="2">The sequence shown here is derived from an EMBL/GenBank/DDBJ whole genome shotgun (WGS) entry which is preliminary data.</text>
</comment>
<name>A0A9D9E9E9_9SPIR</name>
<reference evidence="2" key="2">
    <citation type="journal article" date="2021" name="PeerJ">
        <title>Extensive microbial diversity within the chicken gut microbiome revealed by metagenomics and culture.</title>
        <authorList>
            <person name="Gilroy R."/>
            <person name="Ravi A."/>
            <person name="Getino M."/>
            <person name="Pursley I."/>
            <person name="Horton D.L."/>
            <person name="Alikhan N.F."/>
            <person name="Baker D."/>
            <person name="Gharbi K."/>
            <person name="Hall N."/>
            <person name="Watson M."/>
            <person name="Adriaenssens E.M."/>
            <person name="Foster-Nyarko E."/>
            <person name="Jarju S."/>
            <person name="Secka A."/>
            <person name="Antonio M."/>
            <person name="Oren A."/>
            <person name="Chaudhuri R.R."/>
            <person name="La Ragione R."/>
            <person name="Hildebrand F."/>
            <person name="Pallen M.J."/>
        </authorList>
    </citation>
    <scope>NUCLEOTIDE SEQUENCE</scope>
    <source>
        <strain evidence="2">11167</strain>
    </source>
</reference>
<keyword evidence="1" id="KW-1133">Transmembrane helix</keyword>
<evidence type="ECO:0000313" key="3">
    <source>
        <dbReference type="Proteomes" id="UP000823633"/>
    </source>
</evidence>
<keyword evidence="1" id="KW-0812">Transmembrane</keyword>
<feature type="transmembrane region" description="Helical" evidence="1">
    <location>
        <begin position="12"/>
        <end position="31"/>
    </location>
</feature>
<organism evidence="2 3">
    <name type="scientific">Candidatus Aphodenecus pullistercoris</name>
    <dbReference type="NCBI Taxonomy" id="2840669"/>
    <lineage>
        <taxon>Bacteria</taxon>
        <taxon>Pseudomonadati</taxon>
        <taxon>Spirochaetota</taxon>
        <taxon>Spirochaetia</taxon>
        <taxon>Spirochaetales</taxon>
        <taxon>Candidatus Aphodenecus</taxon>
    </lineage>
</organism>
<reference evidence="2" key="1">
    <citation type="submission" date="2020-10" db="EMBL/GenBank/DDBJ databases">
        <authorList>
            <person name="Gilroy R."/>
        </authorList>
    </citation>
    <scope>NUCLEOTIDE SEQUENCE</scope>
    <source>
        <strain evidence="2">11167</strain>
    </source>
</reference>
<feature type="transmembrane region" description="Helical" evidence="1">
    <location>
        <begin position="56"/>
        <end position="75"/>
    </location>
</feature>
<protein>
    <submittedName>
        <fullName evidence="2">DUF1275 domain-containing protein</fullName>
    </submittedName>
</protein>
<proteinExistence type="predicted"/>
<evidence type="ECO:0000256" key="1">
    <source>
        <dbReference type="SAM" id="Phobius"/>
    </source>
</evidence>
<keyword evidence="1" id="KW-0472">Membrane</keyword>
<dbReference type="PANTHER" id="PTHR37314:SF4">
    <property type="entry name" value="UPF0700 TRANSMEMBRANE PROTEIN YOAK"/>
    <property type="match status" value="1"/>
</dbReference>
<dbReference type="PANTHER" id="PTHR37314">
    <property type="entry name" value="SLR0142 PROTEIN"/>
    <property type="match status" value="1"/>
</dbReference>
<evidence type="ECO:0000313" key="2">
    <source>
        <dbReference type="EMBL" id="MBO8442406.1"/>
    </source>
</evidence>